<name>A0A1G8M8M8_9FIRM</name>
<dbReference type="InterPro" id="IPR016733">
    <property type="entry name" value="UCP018747"/>
</dbReference>
<dbReference type="InterPro" id="IPR007386">
    <property type="entry name" value="DUF447_N"/>
</dbReference>
<evidence type="ECO:0000259" key="1">
    <source>
        <dbReference type="Pfam" id="PF04289"/>
    </source>
</evidence>
<evidence type="ECO:0000313" key="5">
    <source>
        <dbReference type="Proteomes" id="UP000198945"/>
    </source>
</evidence>
<dbReference type="Gene3D" id="1.20.58.290">
    <property type="entry name" value="Hypothetical membrane protein ta0354_69_121"/>
    <property type="match status" value="1"/>
</dbReference>
<feature type="domain" description="DUF447" evidence="2">
    <location>
        <begin position="124"/>
        <end position="176"/>
    </location>
</feature>
<dbReference type="PIRSF" id="PIRSF018747">
    <property type="entry name" value="UCP018747"/>
    <property type="match status" value="1"/>
</dbReference>
<dbReference type="SUPFAM" id="SSF50475">
    <property type="entry name" value="FMN-binding split barrel"/>
    <property type="match status" value="1"/>
</dbReference>
<feature type="domain" description="DUF447" evidence="1">
    <location>
        <begin position="4"/>
        <end position="117"/>
    </location>
</feature>
<dbReference type="Proteomes" id="UP000198945">
    <property type="component" value="Unassembled WGS sequence"/>
</dbReference>
<evidence type="ECO:0000313" key="4">
    <source>
        <dbReference type="EMBL" id="TDX45134.1"/>
    </source>
</evidence>
<dbReference type="EMBL" id="SOEF01000010">
    <property type="protein sequence ID" value="TDX45134.1"/>
    <property type="molecule type" value="Genomic_DNA"/>
</dbReference>
<dbReference type="Gene3D" id="2.30.110.10">
    <property type="entry name" value="Electron Transport, Fmn-binding Protein, Chain A"/>
    <property type="match status" value="1"/>
</dbReference>
<organism evidence="3 5">
    <name type="scientific">Halanaerobium congolense</name>
    <dbReference type="NCBI Taxonomy" id="54121"/>
    <lineage>
        <taxon>Bacteria</taxon>
        <taxon>Bacillati</taxon>
        <taxon>Bacillota</taxon>
        <taxon>Clostridia</taxon>
        <taxon>Halanaerobiales</taxon>
        <taxon>Halanaerobiaceae</taxon>
        <taxon>Halanaerobium</taxon>
    </lineage>
</organism>
<accession>A0A1G8M8M8</accession>
<evidence type="ECO:0008006" key="7">
    <source>
        <dbReference type="Google" id="ProtNLM"/>
    </source>
</evidence>
<proteinExistence type="predicted"/>
<evidence type="ECO:0000313" key="6">
    <source>
        <dbReference type="Proteomes" id="UP000295472"/>
    </source>
</evidence>
<sequence>MIIETVVSTVNKDNEPHFAAVGVEFIQQKAVFNLYKKSHTFSNLKNKDSGIINVVDKAEYLLKAALGSAKIDFSKIEKRNLYYLTDCCSYYQFKLINIEEQAEKYLVKVEITKAEENRKYIGFNRANNLLVEAAVIASRIGITKTKNDLVQFINQNRKVINKTGDKNTQELLKFLERNI</sequence>
<dbReference type="Pfam" id="PF20766">
    <property type="entry name" value="DUF447_C"/>
    <property type="match status" value="1"/>
</dbReference>
<dbReference type="Proteomes" id="UP000295472">
    <property type="component" value="Unassembled WGS sequence"/>
</dbReference>
<dbReference type="AlphaFoldDB" id="A0A1G8M8M8"/>
<reference evidence="3 5" key="1">
    <citation type="submission" date="2016-10" db="EMBL/GenBank/DDBJ databases">
        <authorList>
            <person name="de Groot N.N."/>
        </authorList>
    </citation>
    <scope>NUCLEOTIDE SEQUENCE [LARGE SCALE GENOMIC DNA]</scope>
    <source>
        <strain evidence="3 5">WG7</strain>
    </source>
</reference>
<dbReference type="InterPro" id="IPR049288">
    <property type="entry name" value="DUF447_C"/>
</dbReference>
<gene>
    <name evidence="4" type="ORF">C7954_11024</name>
    <name evidence="3" type="ORF">SAMN04515654_11066</name>
</gene>
<reference evidence="4 6" key="2">
    <citation type="submission" date="2019-03" db="EMBL/GenBank/DDBJ databases">
        <title>Subsurface microbial communities from deep shales in Ohio and West Virginia, USA.</title>
        <authorList>
            <person name="Wrighton K."/>
        </authorList>
    </citation>
    <scope>NUCLEOTIDE SEQUENCE [LARGE SCALE GENOMIC DNA]</scope>
    <source>
        <strain evidence="4 6">DSMZ 11287</strain>
    </source>
</reference>
<evidence type="ECO:0000259" key="2">
    <source>
        <dbReference type="Pfam" id="PF20766"/>
    </source>
</evidence>
<evidence type="ECO:0000313" key="3">
    <source>
        <dbReference type="EMBL" id="SDI63720.1"/>
    </source>
</evidence>
<dbReference type="RefSeq" id="WP_089716788.1">
    <property type="nucleotide sequence ID" value="NZ_FNEH01000010.1"/>
</dbReference>
<dbReference type="InterPro" id="IPR012349">
    <property type="entry name" value="Split_barrel_FMN-bd"/>
</dbReference>
<protein>
    <recommendedName>
        <fullName evidence="7">DUF447 family protein</fullName>
    </recommendedName>
</protein>
<dbReference type="Pfam" id="PF04289">
    <property type="entry name" value="DUF447_N"/>
    <property type="match status" value="1"/>
</dbReference>
<dbReference type="EMBL" id="FNEH01000010">
    <property type="protein sequence ID" value="SDI63720.1"/>
    <property type="molecule type" value="Genomic_DNA"/>
</dbReference>
<dbReference type="GeneID" id="57012417"/>